<evidence type="ECO:0000313" key="9">
    <source>
        <dbReference type="Proteomes" id="UP000242875"/>
    </source>
</evidence>
<evidence type="ECO:0000256" key="4">
    <source>
        <dbReference type="ARBA" id="ARBA00023163"/>
    </source>
</evidence>
<dbReference type="PANTHER" id="PTHR47338:SF27">
    <property type="entry name" value="ZN(II)2CYS6 TRANSCRIPTION FACTOR (EUROFUNG)"/>
    <property type="match status" value="1"/>
</dbReference>
<dbReference type="CDD" id="cd00067">
    <property type="entry name" value="GAL4"/>
    <property type="match status" value="1"/>
</dbReference>
<evidence type="ECO:0000256" key="2">
    <source>
        <dbReference type="ARBA" id="ARBA00022723"/>
    </source>
</evidence>
<dbReference type="GO" id="GO:0008270">
    <property type="term" value="F:zinc ion binding"/>
    <property type="evidence" value="ECO:0007669"/>
    <property type="project" value="InterPro"/>
</dbReference>
<evidence type="ECO:0000313" key="8">
    <source>
        <dbReference type="EMBL" id="OZJ03206.1"/>
    </source>
</evidence>
<dbReference type="OrthoDB" id="3862662at2759"/>
<dbReference type="Pfam" id="PF00172">
    <property type="entry name" value="Zn_clus"/>
    <property type="match status" value="1"/>
</dbReference>
<dbReference type="PANTHER" id="PTHR47338">
    <property type="entry name" value="ZN(II)2CYS6 TRANSCRIPTION FACTOR (EUROFUNG)-RELATED"/>
    <property type="match status" value="1"/>
</dbReference>
<dbReference type="PROSITE" id="PS50048">
    <property type="entry name" value="ZN2_CY6_FUNGAL_2"/>
    <property type="match status" value="1"/>
</dbReference>
<feature type="compositionally biased region" description="Low complexity" evidence="6">
    <location>
        <begin position="467"/>
        <end position="481"/>
    </location>
</feature>
<evidence type="ECO:0000256" key="6">
    <source>
        <dbReference type="SAM" id="MobiDB-lite"/>
    </source>
</evidence>
<feature type="region of interest" description="Disordered" evidence="6">
    <location>
        <begin position="696"/>
        <end position="715"/>
    </location>
</feature>
<feature type="compositionally biased region" description="Polar residues" evidence="6">
    <location>
        <begin position="724"/>
        <end position="736"/>
    </location>
</feature>
<name>A0A261XXV8_9FUNG</name>
<dbReference type="SMART" id="SM00066">
    <property type="entry name" value="GAL4"/>
    <property type="match status" value="1"/>
</dbReference>
<evidence type="ECO:0000256" key="3">
    <source>
        <dbReference type="ARBA" id="ARBA00023015"/>
    </source>
</evidence>
<keyword evidence="2" id="KW-0479">Metal-binding</keyword>
<dbReference type="InterPro" id="IPR001138">
    <property type="entry name" value="Zn2Cys6_DnaBD"/>
</dbReference>
<dbReference type="EMBL" id="MVBO01000097">
    <property type="protein sequence ID" value="OZJ03206.1"/>
    <property type="molecule type" value="Genomic_DNA"/>
</dbReference>
<dbReference type="InterPro" id="IPR036864">
    <property type="entry name" value="Zn2-C6_fun-type_DNA-bd_sf"/>
</dbReference>
<protein>
    <recommendedName>
        <fullName evidence="7">Zn(2)-C6 fungal-type domain-containing protein</fullName>
    </recommendedName>
</protein>
<keyword evidence="9" id="KW-1185">Reference proteome</keyword>
<dbReference type="InterPro" id="IPR050815">
    <property type="entry name" value="TF_fung"/>
</dbReference>
<dbReference type="Proteomes" id="UP000242875">
    <property type="component" value="Unassembled WGS sequence"/>
</dbReference>
<evidence type="ECO:0000259" key="7">
    <source>
        <dbReference type="PROSITE" id="PS50048"/>
    </source>
</evidence>
<keyword evidence="3" id="KW-0805">Transcription regulation</keyword>
<feature type="region of interest" description="Disordered" evidence="6">
    <location>
        <begin position="460"/>
        <end position="488"/>
    </location>
</feature>
<gene>
    <name evidence="8" type="ORF">BZG36_04536</name>
</gene>
<accession>A0A261XXV8</accession>
<keyword evidence="5" id="KW-0539">Nucleus</keyword>
<evidence type="ECO:0000256" key="5">
    <source>
        <dbReference type="ARBA" id="ARBA00023242"/>
    </source>
</evidence>
<comment type="caution">
    <text evidence="8">The sequence shown here is derived from an EMBL/GenBank/DDBJ whole genome shotgun (WGS) entry which is preliminary data.</text>
</comment>
<proteinExistence type="predicted"/>
<feature type="domain" description="Zn(2)-C6 fungal-type" evidence="7">
    <location>
        <begin position="36"/>
        <end position="66"/>
    </location>
</feature>
<feature type="compositionally biased region" description="Basic and acidic residues" evidence="6">
    <location>
        <begin position="739"/>
        <end position="749"/>
    </location>
</feature>
<dbReference type="Gene3D" id="4.10.240.10">
    <property type="entry name" value="Zn(2)-C6 fungal-type DNA-binding domain"/>
    <property type="match status" value="1"/>
</dbReference>
<organism evidence="8 9">
    <name type="scientific">Bifiguratus adelaidae</name>
    <dbReference type="NCBI Taxonomy" id="1938954"/>
    <lineage>
        <taxon>Eukaryota</taxon>
        <taxon>Fungi</taxon>
        <taxon>Fungi incertae sedis</taxon>
        <taxon>Mucoromycota</taxon>
        <taxon>Mucoromycotina</taxon>
        <taxon>Endogonomycetes</taxon>
        <taxon>Endogonales</taxon>
        <taxon>Endogonales incertae sedis</taxon>
        <taxon>Bifiguratus</taxon>
    </lineage>
</organism>
<feature type="region of interest" description="Disordered" evidence="6">
    <location>
        <begin position="724"/>
        <end position="782"/>
    </location>
</feature>
<evidence type="ECO:0000256" key="1">
    <source>
        <dbReference type="ARBA" id="ARBA00004123"/>
    </source>
</evidence>
<dbReference type="SUPFAM" id="SSF57701">
    <property type="entry name" value="Zn2/Cys6 DNA-binding domain"/>
    <property type="match status" value="1"/>
</dbReference>
<keyword evidence="4" id="KW-0804">Transcription</keyword>
<dbReference type="GO" id="GO:0005634">
    <property type="term" value="C:nucleus"/>
    <property type="evidence" value="ECO:0007669"/>
    <property type="project" value="UniProtKB-SubCell"/>
</dbReference>
<comment type="subcellular location">
    <subcellularLocation>
        <location evidence="1">Nucleus</location>
    </subcellularLocation>
</comment>
<dbReference type="AlphaFoldDB" id="A0A261XXV8"/>
<feature type="region of interest" description="Disordered" evidence="6">
    <location>
        <begin position="980"/>
        <end position="1002"/>
    </location>
</feature>
<dbReference type="CDD" id="cd12148">
    <property type="entry name" value="fungal_TF_MHR"/>
    <property type="match status" value="1"/>
</dbReference>
<sequence length="1043" mass="117855">MSEQQFRFCGASLSPQGFQNVTEQPNEERKELSGIMCTRCREKHRKCDRQLPGCNRCARAKLPCVYPKRSVQLSGASVDAITSQVTYLKSSLQALETEYYETLMKRRSQMPSDIMVMDNSSDNVDDKSKAVNWLLQHRSSTPSTEASNHGANEGFQDFSAVFIAQDPRTRREHNYNLRIAQTPSGFRIIHNFASTATFLQYLMYTLRREPAPPLQQYYEGMVQSEHRLEISQDDFREILSVLVFNGRPMWKYSGAIGANYRGWANETSLYTSGSLYLNLEGYEDSKEDESVDEAGQIQRRRTSAYSVLPELQRETDLRQQPRMRLLSVPENVPVIISHIVTQYAECVGSSSIHIPSLMRRFWAGKLPPIVVNSICAMYALHTYVTHGANLLETADLYKHKGPDKIPQSIELGRRVERHFIVKTRDLLDDAFDEPHIDTALALFNLCVCFLKYRKPNRLLDPAASEVPPDSSDTPTSTGSSGRNSNHTDKARTYFSMAVSMIRSLTNYDSRGRMVEIKLENKNDVFERESARRILWALVSMDATLNTDPNGTAQWTLMDDCCNDRIRIPGPKVMPDEGEESAMGIAWFVRQFSHEGFVVHRRIAIDLFRRLPHAEGGIWGTEITQTIKVVLQELDEWFNNRPQVLRRWPNRTFETQQCLIHLVQTDLDGLMKKLVVLRGYFGEYGECLPPNKYRDEASANPKSYQKGVYSDPSATPWSTPDLSPYASSLSDFPNTPSGPMRDKSMERQESFDASFQKHPFGEAAAPYTGSQTHPPSHHHNPHQPKIDEAAENARLHAQYIDVAIQACLDVAERFGELISTLACFKSSLIFSMVQCVDILVKYMDLVHQVTERQQLHKLSGVYKPTSETTPSPVLTQITFPLMLSLTNAQPFVFKKIKHTDKPRGVATALRDIADNFRSLRVSPSFGDAIGLVLEKIDGVLSVPLLPMALASVTKDRVEVEVKIESDDEPMFWTVKSSFTPDTVTTSQDPFPGTEATSPTKHVATSESTSSCYLSLMMQESWEPTITLDTDVDVNLLPNLDDLGI</sequence>
<dbReference type="GO" id="GO:0000981">
    <property type="term" value="F:DNA-binding transcription factor activity, RNA polymerase II-specific"/>
    <property type="evidence" value="ECO:0007669"/>
    <property type="project" value="InterPro"/>
</dbReference>
<reference evidence="8 9" key="1">
    <citation type="journal article" date="2017" name="Mycologia">
        <title>Bifiguratus adelaidae, gen. et sp. nov., a new member of Mucoromycotina in endophytic and soil-dwelling habitats.</title>
        <authorList>
            <person name="Torres-Cruz T.J."/>
            <person name="Billingsley Tobias T.L."/>
            <person name="Almatruk M."/>
            <person name="Hesse C."/>
            <person name="Kuske C.R."/>
            <person name="Desiro A."/>
            <person name="Benucci G.M."/>
            <person name="Bonito G."/>
            <person name="Stajich J.E."/>
            <person name="Dunlap C."/>
            <person name="Arnold A.E."/>
            <person name="Porras-Alfaro A."/>
        </authorList>
    </citation>
    <scope>NUCLEOTIDE SEQUENCE [LARGE SCALE GENOMIC DNA]</scope>
    <source>
        <strain evidence="8 9">AZ0501</strain>
    </source>
</reference>